<evidence type="ECO:0000313" key="1">
    <source>
        <dbReference type="EMBL" id="SEL84508.1"/>
    </source>
</evidence>
<gene>
    <name evidence="1" type="ORF">SAMN05216214_1352</name>
</gene>
<sequence>MSSYEQENRNRLINLIDQISTDLNPEGWTHVGSLAVGGLLSVGFSQKGPYLLVVSSSGRSVIHCKTGEKIERDYEQYAGLSDLGLHCQGIGVVEGETIPLCGINGGGLPLTNKAGEGLEIVSPRWPESYLILSKPFKSALIPGHQSECKIIYTEHIRACGFSWCGNYIVAACGSDLDLWSRVPEL</sequence>
<evidence type="ECO:0000313" key="2">
    <source>
        <dbReference type="Proteomes" id="UP000185766"/>
    </source>
</evidence>
<keyword evidence="2" id="KW-1185">Reference proteome</keyword>
<dbReference type="AlphaFoldDB" id="A0A1H7TIJ0"/>
<dbReference type="Proteomes" id="UP000185766">
    <property type="component" value="Unassembled WGS sequence"/>
</dbReference>
<proteinExistence type="predicted"/>
<protein>
    <submittedName>
        <fullName evidence="1">Uncharacterized protein</fullName>
    </submittedName>
</protein>
<dbReference type="EMBL" id="FOAS01000035">
    <property type="protein sequence ID" value="SEL84508.1"/>
    <property type="molecule type" value="Genomic_DNA"/>
</dbReference>
<name>A0A1H7TIJ0_9GAMM</name>
<organism evidence="1 2">
    <name type="scientific">Atopomonas hussainii</name>
    <dbReference type="NCBI Taxonomy" id="1429083"/>
    <lineage>
        <taxon>Bacteria</taxon>
        <taxon>Pseudomonadati</taxon>
        <taxon>Pseudomonadota</taxon>
        <taxon>Gammaproteobacteria</taxon>
        <taxon>Pseudomonadales</taxon>
        <taxon>Pseudomonadaceae</taxon>
        <taxon>Atopomonas</taxon>
    </lineage>
</organism>
<reference evidence="1 2" key="1">
    <citation type="submission" date="2016-10" db="EMBL/GenBank/DDBJ databases">
        <authorList>
            <person name="de Groot N.N."/>
        </authorList>
    </citation>
    <scope>NUCLEOTIDE SEQUENCE [LARGE SCALE GENOMIC DNA]</scope>
    <source>
        <strain evidence="1 2">JCM 19513</strain>
    </source>
</reference>
<accession>A0A1H7TIJ0</accession>